<feature type="signal peptide" evidence="1">
    <location>
        <begin position="1"/>
        <end position="18"/>
    </location>
</feature>
<dbReference type="AlphaFoldDB" id="A0A195F4R8"/>
<dbReference type="Proteomes" id="UP000078541">
    <property type="component" value="Unassembled WGS sequence"/>
</dbReference>
<proteinExistence type="predicted"/>
<organism evidence="2 3">
    <name type="scientific">Trachymyrmex septentrionalis</name>
    <dbReference type="NCBI Taxonomy" id="34720"/>
    <lineage>
        <taxon>Eukaryota</taxon>
        <taxon>Metazoa</taxon>
        <taxon>Ecdysozoa</taxon>
        <taxon>Arthropoda</taxon>
        <taxon>Hexapoda</taxon>
        <taxon>Insecta</taxon>
        <taxon>Pterygota</taxon>
        <taxon>Neoptera</taxon>
        <taxon>Endopterygota</taxon>
        <taxon>Hymenoptera</taxon>
        <taxon>Apocrita</taxon>
        <taxon>Aculeata</taxon>
        <taxon>Formicoidea</taxon>
        <taxon>Formicidae</taxon>
        <taxon>Myrmicinae</taxon>
        <taxon>Trachymyrmex</taxon>
    </lineage>
</organism>
<accession>A0A195F4R8</accession>
<gene>
    <name evidence="2" type="ORF">ALC56_10221</name>
</gene>
<keyword evidence="1" id="KW-0732">Signal</keyword>
<name>A0A195F4R8_9HYME</name>
<evidence type="ECO:0000313" key="2">
    <source>
        <dbReference type="EMBL" id="KYN35386.1"/>
    </source>
</evidence>
<evidence type="ECO:0000256" key="1">
    <source>
        <dbReference type="SAM" id="SignalP"/>
    </source>
</evidence>
<feature type="chain" id="PRO_5008271200" evidence="1">
    <location>
        <begin position="19"/>
        <end position="92"/>
    </location>
</feature>
<keyword evidence="3" id="KW-1185">Reference proteome</keyword>
<sequence>MKTFYVLLLLALIGIVFAKTTLNGRNERTSKYDDTGSSSESTKTTLSEIQGSRMLDSKLLENVIEFLQSLLQNLGINTDNIENILNILGIPK</sequence>
<evidence type="ECO:0000313" key="3">
    <source>
        <dbReference type="Proteomes" id="UP000078541"/>
    </source>
</evidence>
<protein>
    <submittedName>
        <fullName evidence="2">Uncharacterized protein</fullName>
    </submittedName>
</protein>
<reference evidence="2 3" key="1">
    <citation type="submission" date="2016-03" db="EMBL/GenBank/DDBJ databases">
        <title>Trachymyrmex septentrionalis WGS genome.</title>
        <authorList>
            <person name="Nygaard S."/>
            <person name="Hu H."/>
            <person name="Boomsma J."/>
            <person name="Zhang G."/>
        </authorList>
    </citation>
    <scope>NUCLEOTIDE SEQUENCE [LARGE SCALE GENOMIC DNA]</scope>
    <source>
        <strain evidence="2">Tsep2-gDNA-1</strain>
        <tissue evidence="2">Whole body</tissue>
    </source>
</reference>
<dbReference type="EMBL" id="KQ981810">
    <property type="protein sequence ID" value="KYN35386.1"/>
    <property type="molecule type" value="Genomic_DNA"/>
</dbReference>